<name>Q6K3Q5_ORYSJ</name>
<organism evidence="2 3">
    <name type="scientific">Oryza sativa subsp. japonica</name>
    <name type="common">Rice</name>
    <dbReference type="NCBI Taxonomy" id="39947"/>
    <lineage>
        <taxon>Eukaryota</taxon>
        <taxon>Viridiplantae</taxon>
        <taxon>Streptophyta</taxon>
        <taxon>Embryophyta</taxon>
        <taxon>Tracheophyta</taxon>
        <taxon>Spermatophyta</taxon>
        <taxon>Magnoliopsida</taxon>
        <taxon>Liliopsida</taxon>
        <taxon>Poales</taxon>
        <taxon>Poaceae</taxon>
        <taxon>BOP clade</taxon>
        <taxon>Oryzoideae</taxon>
        <taxon>Oryzeae</taxon>
        <taxon>Oryzinae</taxon>
        <taxon>Oryza</taxon>
        <taxon>Oryza sativa</taxon>
    </lineage>
</organism>
<evidence type="ECO:0000313" key="3">
    <source>
        <dbReference type="Proteomes" id="UP000000763"/>
    </source>
</evidence>
<feature type="region of interest" description="Disordered" evidence="1">
    <location>
        <begin position="97"/>
        <end position="118"/>
    </location>
</feature>
<accession>Q6K3Q5</accession>
<dbReference type="Proteomes" id="UP000000763">
    <property type="component" value="Chromosome 2"/>
</dbReference>
<feature type="compositionally biased region" description="Basic and acidic residues" evidence="1">
    <location>
        <begin position="108"/>
        <end position="118"/>
    </location>
</feature>
<dbReference type="EMBL" id="AP005615">
    <property type="protein sequence ID" value="BAD22346.1"/>
    <property type="molecule type" value="Genomic_DNA"/>
</dbReference>
<protein>
    <submittedName>
        <fullName evidence="2">Uncharacterized protein</fullName>
    </submittedName>
</protein>
<evidence type="ECO:0000256" key="1">
    <source>
        <dbReference type="SAM" id="MobiDB-lite"/>
    </source>
</evidence>
<evidence type="ECO:0000313" key="2">
    <source>
        <dbReference type="EMBL" id="BAD22346.1"/>
    </source>
</evidence>
<gene>
    <name evidence="2" type="primary">OSJNBb0006J22.4</name>
</gene>
<proteinExistence type="predicted"/>
<sequence>MGGTRNPVVLRHSQCTHETFGLGRRNQIFGATSSIRGAKRRPHSQTIPHVPSQCLQVWSKLVLRATKEGRERREERRGMCGCPRAPHRRACRLVAPSSSEKVAGSMEKATEKDKPWFC</sequence>
<dbReference type="AlphaFoldDB" id="Q6K3Q5"/>
<reference evidence="3" key="2">
    <citation type="journal article" date="2008" name="Nucleic Acids Res.">
        <title>The rice annotation project database (RAP-DB): 2008 update.</title>
        <authorList>
            <consortium name="The rice annotation project (RAP)"/>
        </authorList>
    </citation>
    <scope>GENOME REANNOTATION</scope>
    <source>
        <strain evidence="3">cv. Nipponbare</strain>
    </source>
</reference>
<reference evidence="3" key="1">
    <citation type="journal article" date="2005" name="Nature">
        <title>The map-based sequence of the rice genome.</title>
        <authorList>
            <consortium name="International rice genome sequencing project (IRGSP)"/>
            <person name="Matsumoto T."/>
            <person name="Wu J."/>
            <person name="Kanamori H."/>
            <person name="Katayose Y."/>
            <person name="Fujisawa M."/>
            <person name="Namiki N."/>
            <person name="Mizuno H."/>
            <person name="Yamamoto K."/>
            <person name="Antonio B.A."/>
            <person name="Baba T."/>
            <person name="Sakata K."/>
            <person name="Nagamura Y."/>
            <person name="Aoki H."/>
            <person name="Arikawa K."/>
            <person name="Arita K."/>
            <person name="Bito T."/>
            <person name="Chiden Y."/>
            <person name="Fujitsuka N."/>
            <person name="Fukunaka R."/>
            <person name="Hamada M."/>
            <person name="Harada C."/>
            <person name="Hayashi A."/>
            <person name="Hijishita S."/>
            <person name="Honda M."/>
            <person name="Hosokawa S."/>
            <person name="Ichikawa Y."/>
            <person name="Idonuma A."/>
            <person name="Iijima M."/>
            <person name="Ikeda M."/>
            <person name="Ikeno M."/>
            <person name="Ito K."/>
            <person name="Ito S."/>
            <person name="Ito T."/>
            <person name="Ito Y."/>
            <person name="Ito Y."/>
            <person name="Iwabuchi A."/>
            <person name="Kamiya K."/>
            <person name="Karasawa W."/>
            <person name="Kurita K."/>
            <person name="Katagiri S."/>
            <person name="Kikuta A."/>
            <person name="Kobayashi H."/>
            <person name="Kobayashi N."/>
            <person name="Machita K."/>
            <person name="Maehara T."/>
            <person name="Masukawa M."/>
            <person name="Mizubayashi T."/>
            <person name="Mukai Y."/>
            <person name="Nagasaki H."/>
            <person name="Nagata Y."/>
            <person name="Naito S."/>
            <person name="Nakashima M."/>
            <person name="Nakama Y."/>
            <person name="Nakamichi Y."/>
            <person name="Nakamura M."/>
            <person name="Meguro A."/>
            <person name="Negishi M."/>
            <person name="Ohta I."/>
            <person name="Ohta T."/>
            <person name="Okamoto M."/>
            <person name="Ono N."/>
            <person name="Saji S."/>
            <person name="Sakaguchi M."/>
            <person name="Sakai K."/>
            <person name="Shibata M."/>
            <person name="Shimokawa T."/>
            <person name="Song J."/>
            <person name="Takazaki Y."/>
            <person name="Terasawa K."/>
            <person name="Tsugane M."/>
            <person name="Tsuji K."/>
            <person name="Ueda S."/>
            <person name="Waki K."/>
            <person name="Yamagata H."/>
            <person name="Yamamoto M."/>
            <person name="Yamamoto S."/>
            <person name="Yamane H."/>
            <person name="Yoshiki S."/>
            <person name="Yoshihara R."/>
            <person name="Yukawa K."/>
            <person name="Zhong H."/>
            <person name="Yano M."/>
            <person name="Yuan Q."/>
            <person name="Ouyang S."/>
            <person name="Liu J."/>
            <person name="Jones K.M."/>
            <person name="Gansberger K."/>
            <person name="Moffat K."/>
            <person name="Hill J."/>
            <person name="Bera J."/>
            <person name="Fadrosh D."/>
            <person name="Jin S."/>
            <person name="Johri S."/>
            <person name="Kim M."/>
            <person name="Overton L."/>
            <person name="Reardon M."/>
            <person name="Tsitrin T."/>
            <person name="Vuong H."/>
            <person name="Weaver B."/>
            <person name="Ciecko A."/>
            <person name="Tallon L."/>
            <person name="Jackson J."/>
            <person name="Pai G."/>
            <person name="Aken S.V."/>
            <person name="Utterback T."/>
            <person name="Reidmuller S."/>
            <person name="Feldblyum T."/>
            <person name="Hsiao J."/>
            <person name="Zismann V."/>
            <person name="Iobst S."/>
            <person name="de Vazeille A.R."/>
            <person name="Buell C.R."/>
            <person name="Ying K."/>
            <person name="Li Y."/>
            <person name="Lu T."/>
            <person name="Huang Y."/>
            <person name="Zhao Q."/>
            <person name="Feng Q."/>
            <person name="Zhang L."/>
            <person name="Zhu J."/>
            <person name="Weng Q."/>
            <person name="Mu J."/>
            <person name="Lu Y."/>
            <person name="Fan D."/>
            <person name="Liu Y."/>
            <person name="Guan J."/>
            <person name="Zhang Y."/>
            <person name="Yu S."/>
            <person name="Liu X."/>
            <person name="Zhang Y."/>
            <person name="Hong G."/>
            <person name="Han B."/>
            <person name="Choisne N."/>
            <person name="Demange N."/>
            <person name="Orjeda G."/>
            <person name="Samain S."/>
            <person name="Cattolico L."/>
            <person name="Pelletier E."/>
            <person name="Couloux A."/>
            <person name="Segurens B."/>
            <person name="Wincker P."/>
            <person name="D'Hont A."/>
            <person name="Scarpelli C."/>
            <person name="Weissenbach J."/>
            <person name="Salanoubat M."/>
            <person name="Quetier F."/>
            <person name="Yu Y."/>
            <person name="Kim H.R."/>
            <person name="Rambo T."/>
            <person name="Currie J."/>
            <person name="Collura K."/>
            <person name="Luo M."/>
            <person name="Yang T."/>
            <person name="Ammiraju J.S.S."/>
            <person name="Engler F."/>
            <person name="Soderlund C."/>
            <person name="Wing R.A."/>
            <person name="Palmer L.E."/>
            <person name="de la Bastide M."/>
            <person name="Spiegel L."/>
            <person name="Nascimento L."/>
            <person name="Zutavern T."/>
            <person name="O'Shaughnessy A."/>
            <person name="Dike S."/>
            <person name="Dedhia N."/>
            <person name="Preston R."/>
            <person name="Balija V."/>
            <person name="McCombie W.R."/>
            <person name="Chow T."/>
            <person name="Chen H."/>
            <person name="Chung M."/>
            <person name="Chen C."/>
            <person name="Shaw J."/>
            <person name="Wu H."/>
            <person name="Hsiao K."/>
            <person name="Chao Y."/>
            <person name="Chu M."/>
            <person name="Cheng C."/>
            <person name="Hour A."/>
            <person name="Lee P."/>
            <person name="Lin S."/>
            <person name="Lin Y."/>
            <person name="Liou J."/>
            <person name="Liu S."/>
            <person name="Hsing Y."/>
            <person name="Raghuvanshi S."/>
            <person name="Mohanty A."/>
            <person name="Bharti A.K."/>
            <person name="Gaur A."/>
            <person name="Gupta V."/>
            <person name="Kumar D."/>
            <person name="Ravi V."/>
            <person name="Vij S."/>
            <person name="Kapur A."/>
            <person name="Khurana P."/>
            <person name="Khurana P."/>
            <person name="Khurana J.P."/>
            <person name="Tyagi A.K."/>
            <person name="Gaikwad K."/>
            <person name="Singh A."/>
            <person name="Dalal V."/>
            <person name="Srivastava S."/>
            <person name="Dixit A."/>
            <person name="Pal A.K."/>
            <person name="Ghazi I.A."/>
            <person name="Yadav M."/>
            <person name="Pandit A."/>
            <person name="Bhargava A."/>
            <person name="Sureshbabu K."/>
            <person name="Batra K."/>
            <person name="Sharma T.R."/>
            <person name="Mohapatra T."/>
            <person name="Singh N.K."/>
            <person name="Messing J."/>
            <person name="Nelson A.B."/>
            <person name="Fuks G."/>
            <person name="Kavchok S."/>
            <person name="Keizer G."/>
            <person name="Linton E."/>
            <person name="Llaca V."/>
            <person name="Song R."/>
            <person name="Tanyolac B."/>
            <person name="Young S."/>
            <person name="Ho-Il K."/>
            <person name="Hahn J.H."/>
            <person name="Sangsakoo G."/>
            <person name="Vanavichit A."/>
            <person name="de Mattos Luiz.A.T."/>
            <person name="Zimmer P.D."/>
            <person name="Malone G."/>
            <person name="Dellagostin O."/>
            <person name="de Oliveira A.C."/>
            <person name="Bevan M."/>
            <person name="Bancroft I."/>
            <person name="Minx P."/>
            <person name="Cordum H."/>
            <person name="Wilson R."/>
            <person name="Cheng Z."/>
            <person name="Jin W."/>
            <person name="Jiang J."/>
            <person name="Leong S.A."/>
            <person name="Iwama H."/>
            <person name="Gojobori T."/>
            <person name="Itoh T."/>
            <person name="Niimura Y."/>
            <person name="Fujii Y."/>
            <person name="Habara T."/>
            <person name="Sakai H."/>
            <person name="Sato Y."/>
            <person name="Wilson G."/>
            <person name="Kumar K."/>
            <person name="McCouch S."/>
            <person name="Juretic N."/>
            <person name="Hoen D."/>
            <person name="Wright S."/>
            <person name="Bruskiewich R."/>
            <person name="Bureau T."/>
            <person name="Miyao A."/>
            <person name="Hirochika H."/>
            <person name="Nishikawa T."/>
            <person name="Kadowaki K."/>
            <person name="Sugiura M."/>
            <person name="Burr B."/>
            <person name="Sasaki T."/>
        </authorList>
    </citation>
    <scope>NUCLEOTIDE SEQUENCE [LARGE SCALE GENOMIC DNA]</scope>
    <source>
        <strain evidence="3">cv. Nipponbare</strain>
    </source>
</reference>